<reference evidence="1 2" key="1">
    <citation type="journal article" date="2015" name="Genome Biol. Evol.">
        <title>Phylogenomic analyses indicate that early fungi evolved digesting cell walls of algal ancestors of land plants.</title>
        <authorList>
            <person name="Chang Y."/>
            <person name="Wang S."/>
            <person name="Sekimoto S."/>
            <person name="Aerts A.L."/>
            <person name="Choi C."/>
            <person name="Clum A."/>
            <person name="LaButti K.M."/>
            <person name="Lindquist E.A."/>
            <person name="Yee Ngan C."/>
            <person name="Ohm R.A."/>
            <person name="Salamov A.A."/>
            <person name="Grigoriev I.V."/>
            <person name="Spatafora J.W."/>
            <person name="Berbee M.L."/>
        </authorList>
    </citation>
    <scope>NUCLEOTIDE SEQUENCE [LARGE SCALE GENOMIC DNA]</scope>
    <source>
        <strain evidence="1 2">JEL478</strain>
    </source>
</reference>
<evidence type="ECO:0000313" key="1">
    <source>
        <dbReference type="EMBL" id="KXS10627.1"/>
    </source>
</evidence>
<gene>
    <name evidence="1" type="ORF">M427DRAFT_467591</name>
</gene>
<dbReference type="EMBL" id="KQ965819">
    <property type="protein sequence ID" value="KXS10627.1"/>
    <property type="molecule type" value="Genomic_DNA"/>
</dbReference>
<evidence type="ECO:0000313" key="2">
    <source>
        <dbReference type="Proteomes" id="UP000070544"/>
    </source>
</evidence>
<accession>A0A139A1G6</accession>
<proteinExistence type="predicted"/>
<dbReference type="Proteomes" id="UP000070544">
    <property type="component" value="Unassembled WGS sequence"/>
</dbReference>
<protein>
    <submittedName>
        <fullName evidence="1">Uncharacterized protein</fullName>
    </submittedName>
</protein>
<organism evidence="1 2">
    <name type="scientific">Gonapodya prolifera (strain JEL478)</name>
    <name type="common">Monoblepharis prolifera</name>
    <dbReference type="NCBI Taxonomy" id="1344416"/>
    <lineage>
        <taxon>Eukaryota</taxon>
        <taxon>Fungi</taxon>
        <taxon>Fungi incertae sedis</taxon>
        <taxon>Chytridiomycota</taxon>
        <taxon>Chytridiomycota incertae sedis</taxon>
        <taxon>Monoblepharidomycetes</taxon>
        <taxon>Monoblepharidales</taxon>
        <taxon>Gonapodyaceae</taxon>
        <taxon>Gonapodya</taxon>
    </lineage>
</organism>
<keyword evidence="2" id="KW-1185">Reference proteome</keyword>
<dbReference type="AlphaFoldDB" id="A0A139A1G6"/>
<sequence length="166" mass="18733">MRIWSLSGRNRALLLYQHASPCLHLHSTSRMDPLLVLRCAILDGLIPVVSRRNLCGVPAKALQVKQSHGTTRYGRDEDEGTIVHEHVWPERFRSCPRSSAFGSKVPYLLPGTNNDLLFFIFMRGGQAFLDLAYVLYIRSFALDLRRGTAGMNSRSDADVYPENRAT</sequence>
<name>A0A139A1G6_GONPJ</name>